<name>A0AAV3TXW0_9ALTE</name>
<dbReference type="SUPFAM" id="SSF54637">
    <property type="entry name" value="Thioesterase/thiol ester dehydrase-isomerase"/>
    <property type="match status" value="1"/>
</dbReference>
<accession>A0AAV3TXW0</accession>
<proteinExistence type="predicted"/>
<evidence type="ECO:0000313" key="2">
    <source>
        <dbReference type="EMBL" id="GAA4932890.1"/>
    </source>
</evidence>
<reference evidence="3" key="1">
    <citation type="journal article" date="2019" name="Int. J. Syst. Evol. Microbiol.">
        <title>The Global Catalogue of Microorganisms (GCM) 10K type strain sequencing project: providing services to taxonomists for standard genome sequencing and annotation.</title>
        <authorList>
            <consortium name="The Broad Institute Genomics Platform"/>
            <consortium name="The Broad Institute Genome Sequencing Center for Infectious Disease"/>
            <person name="Wu L."/>
            <person name="Ma J."/>
        </authorList>
    </citation>
    <scope>NUCLEOTIDE SEQUENCE [LARGE SCALE GENOMIC DNA]</scope>
    <source>
        <strain evidence="3">JCM 19134</strain>
    </source>
</reference>
<keyword evidence="3" id="KW-1185">Reference proteome</keyword>
<evidence type="ECO:0000259" key="1">
    <source>
        <dbReference type="Pfam" id="PF03061"/>
    </source>
</evidence>
<dbReference type="GO" id="GO:0016790">
    <property type="term" value="F:thiolester hydrolase activity"/>
    <property type="evidence" value="ECO:0007669"/>
    <property type="project" value="UniProtKB-ARBA"/>
</dbReference>
<dbReference type="Pfam" id="PF03061">
    <property type="entry name" value="4HBT"/>
    <property type="match status" value="1"/>
</dbReference>
<dbReference type="Gene3D" id="3.10.129.10">
    <property type="entry name" value="Hotdog Thioesterase"/>
    <property type="match status" value="1"/>
</dbReference>
<dbReference type="EMBL" id="BAABLX010000006">
    <property type="protein sequence ID" value="GAA4932890.1"/>
    <property type="molecule type" value="Genomic_DNA"/>
</dbReference>
<feature type="domain" description="Thioesterase" evidence="1">
    <location>
        <begin position="26"/>
        <end position="73"/>
    </location>
</feature>
<dbReference type="InterPro" id="IPR006683">
    <property type="entry name" value="Thioestr_dom"/>
</dbReference>
<dbReference type="InterPro" id="IPR029069">
    <property type="entry name" value="HotDog_dom_sf"/>
</dbReference>
<protein>
    <recommendedName>
        <fullName evidence="1">Thioesterase domain-containing protein</fullName>
    </recommendedName>
</protein>
<comment type="caution">
    <text evidence="2">The sequence shown here is derived from an EMBL/GenBank/DDBJ whole genome shotgun (WGS) entry which is preliminary data.</text>
</comment>
<gene>
    <name evidence="2" type="ORF">GCM10025791_06880</name>
</gene>
<evidence type="ECO:0000313" key="3">
    <source>
        <dbReference type="Proteomes" id="UP001409585"/>
    </source>
</evidence>
<sequence>MVVGVVEDWFSEALNWSFQEMHLEHKLGVPTVSIECQFQSACRIGDTIDFSLTLAHLGNSSCTVHIVAQCQDRPVFDTKNILVLTELSAEALVSRPFPESYREKMKPYLEG</sequence>
<dbReference type="AlphaFoldDB" id="A0AAV3TXW0"/>
<organism evidence="2 3">
    <name type="scientific">Halioxenophilus aromaticivorans</name>
    <dbReference type="NCBI Taxonomy" id="1306992"/>
    <lineage>
        <taxon>Bacteria</taxon>
        <taxon>Pseudomonadati</taxon>
        <taxon>Pseudomonadota</taxon>
        <taxon>Gammaproteobacteria</taxon>
        <taxon>Alteromonadales</taxon>
        <taxon>Alteromonadaceae</taxon>
        <taxon>Halioxenophilus</taxon>
    </lineage>
</organism>
<dbReference type="Proteomes" id="UP001409585">
    <property type="component" value="Unassembled WGS sequence"/>
</dbReference>